<name>A0A2S2QN25_9HEMI</name>
<keyword evidence="4" id="KW-0732">Signal</keyword>
<evidence type="ECO:0000256" key="4">
    <source>
        <dbReference type="SAM" id="SignalP"/>
    </source>
</evidence>
<dbReference type="InterPro" id="IPR003591">
    <property type="entry name" value="Leu-rich_rpt_typical-subtyp"/>
</dbReference>
<evidence type="ECO:0000313" key="6">
    <source>
        <dbReference type="Proteomes" id="UP000694846"/>
    </source>
</evidence>
<dbReference type="SMART" id="SM00369">
    <property type="entry name" value="LRR_TYP"/>
    <property type="match status" value="8"/>
</dbReference>
<dbReference type="SUPFAM" id="SSF52047">
    <property type="entry name" value="RNI-like"/>
    <property type="match status" value="1"/>
</dbReference>
<keyword evidence="3" id="KW-0472">Membrane</keyword>
<feature type="chain" id="PRO_5044579193" evidence="4">
    <location>
        <begin position="19"/>
        <end position="681"/>
    </location>
</feature>
<dbReference type="PANTHER" id="PTHR24366">
    <property type="entry name" value="IG(IMMUNOGLOBULIN) AND LRR(LEUCINE RICH REPEAT) DOMAINS"/>
    <property type="match status" value="1"/>
</dbReference>
<keyword evidence="1" id="KW-0433">Leucine-rich repeat</keyword>
<dbReference type="InterPro" id="IPR032675">
    <property type="entry name" value="LRR_dom_sf"/>
</dbReference>
<dbReference type="RefSeq" id="XP_025415546.1">
    <property type="nucleotide sequence ID" value="XM_025559761.1"/>
</dbReference>
<dbReference type="Pfam" id="PF13855">
    <property type="entry name" value="LRR_8"/>
    <property type="match status" value="2"/>
</dbReference>
<sequence length="681" mass="74249">MVAIVSAIVVCLLSVVVAVTGDHKKCTLELPTNGSRDVYCEAIPYKVDLSRTDGLTALDASNNNLDGIYLASDKNVTLSALDLSGNNITTVCHVLTSDAVKVDSMILSFNKINDFTLCSEVRNLTLSWNHMRSLKKADMVNASRLEVLDLGHNFILWIENDTFAGVPGLQWLDLRGNALTGISENMLPSATLRHLDVSENNGLDGSTTVFQPFENLVELNIARNARLAPIVLGSGPRLQALDASHTNLTEVPVTPAPLLGSLVLSGNAIEAVNSGDLDAFPLLRMLNISANRIGMVEDDAFGRLYLLAVLDLSGNRLTAVPKSLPDGLEMLDLSANRIRSLNVDDFTGCRRLKVLNVRGNGLRHVQDLTFAPLLFLDTLDLSDNPIAMITREMLTGPVRLKVLKLESLTAASLTPVFPFTDTRYLNRMQLARSPHLAAILLNDTAVLSSMLQLEHLDLTGCAVTALPGRLAYWMPKMRTLVLDEPVRCAPGSSWLSDWLCDMLRAFEESPGYRGPAETELRLRNYRRPPVIVSPAENVRCKRDDGHVQRVLDVQRCRAATTTAATTSRSTHPAITATERMAIAARLRADDGTKNKHATAAAAAVVVVAEPSVVPATSRLGAATFTCVVLALVLLTCGTVWIGARAHALGRLRWRQSAADVDYLNIEIKSLESLHHHHVERW</sequence>
<evidence type="ECO:0000256" key="2">
    <source>
        <dbReference type="ARBA" id="ARBA00022737"/>
    </source>
</evidence>
<gene>
    <name evidence="5" type="primary">Igfals_1</name>
    <name evidence="7" type="synonym">LOC112687186</name>
    <name evidence="5" type="ORF">g.150152</name>
</gene>
<feature type="transmembrane region" description="Helical" evidence="3">
    <location>
        <begin position="619"/>
        <end position="643"/>
    </location>
</feature>
<keyword evidence="2" id="KW-0677">Repeat</keyword>
<feature type="signal peptide" evidence="4">
    <location>
        <begin position="1"/>
        <end position="18"/>
    </location>
</feature>
<dbReference type="SMART" id="SM00365">
    <property type="entry name" value="LRR_SD22"/>
    <property type="match status" value="4"/>
</dbReference>
<dbReference type="PROSITE" id="PS51450">
    <property type="entry name" value="LRR"/>
    <property type="match status" value="1"/>
</dbReference>
<evidence type="ECO:0000313" key="5">
    <source>
        <dbReference type="EMBL" id="MBY79155.1"/>
    </source>
</evidence>
<evidence type="ECO:0000256" key="1">
    <source>
        <dbReference type="ARBA" id="ARBA00022614"/>
    </source>
</evidence>
<keyword evidence="6" id="KW-1185">Reference proteome</keyword>
<dbReference type="InterPro" id="IPR001611">
    <property type="entry name" value="Leu-rich_rpt"/>
</dbReference>
<accession>A0A2S2QN25</accession>
<proteinExistence type="predicted"/>
<reference evidence="5" key="1">
    <citation type="submission" date="2018-04" db="EMBL/GenBank/DDBJ databases">
        <title>Transcriptome assembly of Sipha flava.</title>
        <authorList>
            <person name="Scully E.D."/>
            <person name="Geib S.M."/>
            <person name="Palmer N.A."/>
            <person name="Koch K."/>
            <person name="Bradshaw J."/>
            <person name="Heng-Moss T."/>
            <person name="Sarath G."/>
        </authorList>
    </citation>
    <scope>NUCLEOTIDE SEQUENCE</scope>
</reference>
<dbReference type="Proteomes" id="UP000694846">
    <property type="component" value="Unplaced"/>
</dbReference>
<keyword evidence="3" id="KW-0812">Transmembrane</keyword>
<protein>
    <submittedName>
        <fullName evidence="5">Insulin-like growth factor-binding protein complex acid labile subunit</fullName>
    </submittedName>
    <submittedName>
        <fullName evidence="7">Podocan</fullName>
    </submittedName>
</protein>
<dbReference type="AlphaFoldDB" id="A0A2S2QN25"/>
<dbReference type="OrthoDB" id="28057at2759"/>
<keyword evidence="3" id="KW-1133">Transmembrane helix</keyword>
<dbReference type="Gene3D" id="3.80.10.10">
    <property type="entry name" value="Ribonuclease Inhibitor"/>
    <property type="match status" value="3"/>
</dbReference>
<evidence type="ECO:0000313" key="7">
    <source>
        <dbReference type="RefSeq" id="XP_025415546.1"/>
    </source>
</evidence>
<organism evidence="5">
    <name type="scientific">Sipha flava</name>
    <name type="common">yellow sugarcane aphid</name>
    <dbReference type="NCBI Taxonomy" id="143950"/>
    <lineage>
        <taxon>Eukaryota</taxon>
        <taxon>Metazoa</taxon>
        <taxon>Ecdysozoa</taxon>
        <taxon>Arthropoda</taxon>
        <taxon>Hexapoda</taxon>
        <taxon>Insecta</taxon>
        <taxon>Pterygota</taxon>
        <taxon>Neoptera</taxon>
        <taxon>Paraneoptera</taxon>
        <taxon>Hemiptera</taxon>
        <taxon>Sternorrhyncha</taxon>
        <taxon>Aphidomorpha</taxon>
        <taxon>Aphidoidea</taxon>
        <taxon>Aphididae</taxon>
        <taxon>Sipha</taxon>
    </lineage>
</organism>
<dbReference type="EMBL" id="GGMS01009952">
    <property type="protein sequence ID" value="MBY79155.1"/>
    <property type="molecule type" value="Transcribed_RNA"/>
</dbReference>
<reference evidence="7" key="2">
    <citation type="submission" date="2025-04" db="UniProtKB">
        <authorList>
            <consortium name="RefSeq"/>
        </authorList>
    </citation>
    <scope>IDENTIFICATION</scope>
    <source>
        <tissue evidence="7">Whole body</tissue>
    </source>
</reference>
<dbReference type="PANTHER" id="PTHR24366:SF96">
    <property type="entry name" value="LEUCINE RICH REPEAT CONTAINING 53"/>
    <property type="match status" value="1"/>
</dbReference>
<evidence type="ECO:0000256" key="3">
    <source>
        <dbReference type="SAM" id="Phobius"/>
    </source>
</evidence>